<dbReference type="AlphaFoldDB" id="A0A941HZY1"/>
<feature type="signal peptide" evidence="1">
    <location>
        <begin position="1"/>
        <end position="35"/>
    </location>
</feature>
<dbReference type="InterPro" id="IPR021478">
    <property type="entry name" value="DUF3131"/>
</dbReference>
<dbReference type="RefSeq" id="WP_211601919.1">
    <property type="nucleotide sequence ID" value="NZ_JAGSNF010000005.1"/>
</dbReference>
<feature type="domain" description="Glycoamylase-like" evidence="2">
    <location>
        <begin position="325"/>
        <end position="520"/>
    </location>
</feature>
<dbReference type="PROSITE" id="PS51318">
    <property type="entry name" value="TAT"/>
    <property type="match status" value="1"/>
</dbReference>
<feature type="chain" id="PRO_5037049204" evidence="1">
    <location>
        <begin position="36"/>
        <end position="543"/>
    </location>
</feature>
<feature type="domain" description="DUF3131" evidence="3">
    <location>
        <begin position="65"/>
        <end position="209"/>
    </location>
</feature>
<evidence type="ECO:0000313" key="5">
    <source>
        <dbReference type="Proteomes" id="UP000677016"/>
    </source>
</evidence>
<dbReference type="InterPro" id="IPR019282">
    <property type="entry name" value="Glycoamylase-like_cons_dom"/>
</dbReference>
<sequence length="543" mass="59195">MTPRPTLHVPTSASRRQLLLGGVAALGTVATGAAAAAPAAARTPSAAPAFLRGAATDWDPATVRRWASDTWDSLVAMTDEETGLIADNIPASLGASERSGYTSPTNIGGYLWSAVVARELGIITPGEMTRRVRRTLTTLLRMEHHEPSGMYYNWYDEASGDVLREWPTTGERVVPFVSSVDSGWLGAALMVVREAVPGARKMADELFGRMRWDVFYNPGDDPDHPTVRPGGLMHGGFYPSEDGRPGGTYQGTHIGGDPVWLTTHHYDTAVSETRITSYLGILTGQVPGKHWFAAWRTFPESCDWSWHEMQPVGETRTYLGVDVYEGAYTYRGMRIVPGWGGSMFEELMPDVFVPEETWAPRSWGRNHPLHVRAQREHGLIEAGYGYWGFSPASDPFDNYREYGVDALGLNPDGYFSDREMTNYDPGFGDCREGTNPNPEYGDGVVTPHAAFLAMMHEPQEAFTNLAKIETELGAYGSGGFHDAVAVGSGTVAERFLSLDQAMIMGAVGNVLGNDVVRRAFSTKAVEKALRPVIGMEEFGAGLA</sequence>
<evidence type="ECO:0000259" key="3">
    <source>
        <dbReference type="Pfam" id="PF11329"/>
    </source>
</evidence>
<dbReference type="Pfam" id="PF10091">
    <property type="entry name" value="Glycoamylase"/>
    <property type="match status" value="1"/>
</dbReference>
<accession>A0A941HZY1</accession>
<reference evidence="4" key="1">
    <citation type="submission" date="2021-04" db="EMBL/GenBank/DDBJ databases">
        <title>Phycicoccus avicenniae sp. nov., a novel endophytic actinomycetes isolated from branch of Avicennia mariana.</title>
        <authorList>
            <person name="Tuo L."/>
        </authorList>
    </citation>
    <scope>NUCLEOTIDE SEQUENCE</scope>
    <source>
        <strain evidence="4">BSK3Z-2</strain>
    </source>
</reference>
<keyword evidence="1" id="KW-0732">Signal</keyword>
<dbReference type="Pfam" id="PF11329">
    <property type="entry name" value="DUF3131"/>
    <property type="match status" value="1"/>
</dbReference>
<evidence type="ECO:0000313" key="4">
    <source>
        <dbReference type="EMBL" id="MBR7742746.1"/>
    </source>
</evidence>
<organism evidence="4 5">
    <name type="scientific">Phycicoccus avicenniae</name>
    <dbReference type="NCBI Taxonomy" id="2828860"/>
    <lineage>
        <taxon>Bacteria</taxon>
        <taxon>Bacillati</taxon>
        <taxon>Actinomycetota</taxon>
        <taxon>Actinomycetes</taxon>
        <taxon>Micrococcales</taxon>
        <taxon>Intrasporangiaceae</taxon>
        <taxon>Phycicoccus</taxon>
    </lineage>
</organism>
<protein>
    <submittedName>
        <fullName evidence="4">DUF3131 domain-containing protein</fullName>
    </submittedName>
</protein>
<dbReference type="Gene3D" id="1.50.10.140">
    <property type="match status" value="1"/>
</dbReference>
<gene>
    <name evidence="4" type="ORF">KC207_05510</name>
</gene>
<dbReference type="Proteomes" id="UP000677016">
    <property type="component" value="Unassembled WGS sequence"/>
</dbReference>
<dbReference type="EMBL" id="JAGSNF010000005">
    <property type="protein sequence ID" value="MBR7742746.1"/>
    <property type="molecule type" value="Genomic_DNA"/>
</dbReference>
<name>A0A941HZY1_9MICO</name>
<evidence type="ECO:0000256" key="1">
    <source>
        <dbReference type="SAM" id="SignalP"/>
    </source>
</evidence>
<proteinExistence type="predicted"/>
<evidence type="ECO:0000259" key="2">
    <source>
        <dbReference type="Pfam" id="PF10091"/>
    </source>
</evidence>
<keyword evidence="5" id="KW-1185">Reference proteome</keyword>
<dbReference type="InterPro" id="IPR006311">
    <property type="entry name" value="TAT_signal"/>
</dbReference>
<comment type="caution">
    <text evidence="4">The sequence shown here is derived from an EMBL/GenBank/DDBJ whole genome shotgun (WGS) entry which is preliminary data.</text>
</comment>